<name>A0A3A4NM09_ABYX5</name>
<evidence type="ECO:0000313" key="2">
    <source>
        <dbReference type="EMBL" id="RJP16211.1"/>
    </source>
</evidence>
<dbReference type="InterPro" id="IPR036071">
    <property type="entry name" value="AMMECR1_dom_sf"/>
</dbReference>
<dbReference type="Pfam" id="PF01871">
    <property type="entry name" value="AMMECR1"/>
    <property type="match status" value="1"/>
</dbReference>
<dbReference type="InterPro" id="IPR027623">
    <property type="entry name" value="AmmeMemoSam_A"/>
</dbReference>
<dbReference type="InterPro" id="IPR023473">
    <property type="entry name" value="AMMECR1"/>
</dbReference>
<gene>
    <name evidence="2" type="primary">amrA</name>
    <name evidence="2" type="ORF">C4520_19180</name>
</gene>
<dbReference type="InterPro" id="IPR002733">
    <property type="entry name" value="AMMECR1_domain"/>
</dbReference>
<dbReference type="NCBIfam" id="TIGR04335">
    <property type="entry name" value="AmmeMemoSam_A"/>
    <property type="match status" value="1"/>
</dbReference>
<dbReference type="Gene3D" id="3.30.700.20">
    <property type="entry name" value="Hypothetical protein ph0010, domain 1"/>
    <property type="match status" value="1"/>
</dbReference>
<dbReference type="Gene3D" id="3.30.1490.150">
    <property type="entry name" value="Hypothetical protein ph0010, domain 2"/>
    <property type="match status" value="1"/>
</dbReference>
<dbReference type="InterPro" id="IPR027485">
    <property type="entry name" value="AMMECR1_N"/>
</dbReference>
<dbReference type="InterPro" id="IPR023472">
    <property type="entry name" value="Uncharacterised_MJ0810"/>
</dbReference>
<dbReference type="PANTHER" id="PTHR13016:SF0">
    <property type="entry name" value="AMME SYNDROME CANDIDATE GENE 1 PROTEIN"/>
    <property type="match status" value="1"/>
</dbReference>
<reference evidence="2 3" key="1">
    <citation type="journal article" date="2017" name="ISME J.">
        <title>Energy and carbon metabolisms in a deep terrestrial subsurface fluid microbial community.</title>
        <authorList>
            <person name="Momper L."/>
            <person name="Jungbluth S.P."/>
            <person name="Lee M.D."/>
            <person name="Amend J.P."/>
        </authorList>
    </citation>
    <scope>NUCLEOTIDE SEQUENCE [LARGE SCALE GENOMIC DNA]</scope>
    <source>
        <strain evidence="2">SURF_5</strain>
    </source>
</reference>
<dbReference type="PROSITE" id="PS51112">
    <property type="entry name" value="AMMECR1"/>
    <property type="match status" value="1"/>
</dbReference>
<dbReference type="HAMAP" id="MF_00645">
    <property type="entry name" value="AMMECR1"/>
    <property type="match status" value="1"/>
</dbReference>
<feature type="domain" description="AMMECR1" evidence="1">
    <location>
        <begin position="5"/>
        <end position="183"/>
    </location>
</feature>
<dbReference type="SUPFAM" id="SSF143447">
    <property type="entry name" value="AMMECR1-like"/>
    <property type="match status" value="1"/>
</dbReference>
<evidence type="ECO:0000313" key="3">
    <source>
        <dbReference type="Proteomes" id="UP000265882"/>
    </source>
</evidence>
<dbReference type="NCBIfam" id="TIGR00296">
    <property type="entry name" value="TIGR00296 family protein"/>
    <property type="match status" value="1"/>
</dbReference>
<evidence type="ECO:0000259" key="1">
    <source>
        <dbReference type="PROSITE" id="PS51112"/>
    </source>
</evidence>
<accession>A0A3A4NM09</accession>
<protein>
    <submittedName>
        <fullName evidence="2">AmmeMemoRadiSam system protein A</fullName>
    </submittedName>
</protein>
<comment type="caution">
    <text evidence="2">The sequence shown here is derived from an EMBL/GenBank/DDBJ whole genome shotgun (WGS) entry which is preliminary data.</text>
</comment>
<dbReference type="EMBL" id="QZKU01000128">
    <property type="protein sequence ID" value="RJP16211.1"/>
    <property type="molecule type" value="Genomic_DNA"/>
</dbReference>
<dbReference type="Proteomes" id="UP000265882">
    <property type="component" value="Unassembled WGS sequence"/>
</dbReference>
<proteinExistence type="inferred from homology"/>
<dbReference type="AlphaFoldDB" id="A0A3A4NM09"/>
<sequence>MLSLEEQDFLIETARRTIIEYVTSARAPEVICNHARLNEKCGAFVTLHEKNGALRGCIGYVEPIKPLVQTIIDMSIACSTKDPRFSPVTEGELANLDLEISILSSLEEIDNPQKILIGTHGLLIKKEFATGLLLPQVAVEFGWDRYRFLRETCRKAGLATDDWKKPDSRLFIFSAQIFRASLL</sequence>
<dbReference type="PANTHER" id="PTHR13016">
    <property type="entry name" value="AMMECR1 HOMOLOG"/>
    <property type="match status" value="1"/>
</dbReference>
<organism evidence="2 3">
    <name type="scientific">Abyssobacteria bacterium (strain SURF_5)</name>
    <dbReference type="NCBI Taxonomy" id="2093360"/>
    <lineage>
        <taxon>Bacteria</taxon>
        <taxon>Pseudomonadati</taxon>
        <taxon>Candidatus Hydrogenedentota</taxon>
        <taxon>Candidatus Abyssobacteria</taxon>
    </lineage>
</organism>